<dbReference type="GO" id="GO:0003700">
    <property type="term" value="F:DNA-binding transcription factor activity"/>
    <property type="evidence" value="ECO:0007669"/>
    <property type="project" value="TreeGrafter"/>
</dbReference>
<dbReference type="Proteomes" id="UP000555728">
    <property type="component" value="Unassembled WGS sequence"/>
</dbReference>
<dbReference type="AlphaFoldDB" id="A0A7W6WMU0"/>
<dbReference type="InterPro" id="IPR050807">
    <property type="entry name" value="TransReg_Diox_bact_type"/>
</dbReference>
<dbReference type="RefSeq" id="WP_184437981.1">
    <property type="nucleotide sequence ID" value="NZ_JACIGI010000056.1"/>
</dbReference>
<dbReference type="PANTHER" id="PTHR46797:SF1">
    <property type="entry name" value="METHYLPHOSPHONATE SYNTHASE"/>
    <property type="match status" value="1"/>
</dbReference>
<protein>
    <submittedName>
        <fullName evidence="4">DNA-binding XRE family transcriptional regulator</fullName>
    </submittedName>
</protein>
<evidence type="ECO:0000259" key="3">
    <source>
        <dbReference type="PROSITE" id="PS50943"/>
    </source>
</evidence>
<accession>A0A7W6WMU0</accession>
<gene>
    <name evidence="4" type="ORF">GGD88_003595</name>
</gene>
<dbReference type="Gene3D" id="1.10.260.40">
    <property type="entry name" value="lambda repressor-like DNA-binding domains"/>
    <property type="match status" value="1"/>
</dbReference>
<dbReference type="Pfam" id="PF01381">
    <property type="entry name" value="HTH_3"/>
    <property type="match status" value="1"/>
</dbReference>
<feature type="domain" description="HTH cro/C1-type" evidence="3">
    <location>
        <begin position="54"/>
        <end position="108"/>
    </location>
</feature>
<evidence type="ECO:0000313" key="4">
    <source>
        <dbReference type="EMBL" id="MBB4287837.1"/>
    </source>
</evidence>
<dbReference type="EMBL" id="JACIGI010000056">
    <property type="protein sequence ID" value="MBB4287837.1"/>
    <property type="molecule type" value="Genomic_DNA"/>
</dbReference>
<dbReference type="InterPro" id="IPR001387">
    <property type="entry name" value="Cro/C1-type_HTH"/>
</dbReference>
<dbReference type="GO" id="GO:0003677">
    <property type="term" value="F:DNA binding"/>
    <property type="evidence" value="ECO:0007669"/>
    <property type="project" value="UniProtKB-KW"/>
</dbReference>
<dbReference type="PROSITE" id="PS50943">
    <property type="entry name" value="HTH_CROC1"/>
    <property type="match status" value="1"/>
</dbReference>
<dbReference type="PANTHER" id="PTHR46797">
    <property type="entry name" value="HTH-TYPE TRANSCRIPTIONAL REGULATOR"/>
    <property type="match status" value="1"/>
</dbReference>
<organism evidence="4 5">
    <name type="scientific">Roseospira goensis</name>
    <dbReference type="NCBI Taxonomy" id="391922"/>
    <lineage>
        <taxon>Bacteria</taxon>
        <taxon>Pseudomonadati</taxon>
        <taxon>Pseudomonadota</taxon>
        <taxon>Alphaproteobacteria</taxon>
        <taxon>Rhodospirillales</taxon>
        <taxon>Rhodospirillaceae</taxon>
        <taxon>Roseospira</taxon>
    </lineage>
</organism>
<feature type="coiled-coil region" evidence="2">
    <location>
        <begin position="7"/>
        <end position="34"/>
    </location>
</feature>
<dbReference type="InterPro" id="IPR010982">
    <property type="entry name" value="Lambda_DNA-bd_dom_sf"/>
</dbReference>
<name>A0A7W6WMU0_9PROT</name>
<keyword evidence="2" id="KW-0175">Coiled coil</keyword>
<keyword evidence="5" id="KW-1185">Reference proteome</keyword>
<evidence type="ECO:0000256" key="2">
    <source>
        <dbReference type="SAM" id="Coils"/>
    </source>
</evidence>
<evidence type="ECO:0000256" key="1">
    <source>
        <dbReference type="ARBA" id="ARBA00023125"/>
    </source>
</evidence>
<dbReference type="SUPFAM" id="SSF47413">
    <property type="entry name" value="lambda repressor-like DNA-binding domains"/>
    <property type="match status" value="1"/>
</dbReference>
<comment type="caution">
    <text evidence="4">The sequence shown here is derived from an EMBL/GenBank/DDBJ whole genome shotgun (WGS) entry which is preliminary data.</text>
</comment>
<dbReference type="CDD" id="cd00093">
    <property type="entry name" value="HTH_XRE"/>
    <property type="match status" value="1"/>
</dbReference>
<sequence>MTAPDTITMSRAEYTALLERLEDAEDRARIAERRDDPTIGHDNLKRILAGEHPVKVWREEKGLKQNELAATAGISAPMLNDIEKGRRTPSLDVARRLASALGLTLDDLFD</sequence>
<reference evidence="4 5" key="1">
    <citation type="submission" date="2020-08" db="EMBL/GenBank/DDBJ databases">
        <title>Genome sequencing of Purple Non-Sulfur Bacteria from various extreme environments.</title>
        <authorList>
            <person name="Mayer M."/>
        </authorList>
    </citation>
    <scope>NUCLEOTIDE SEQUENCE [LARGE SCALE GENOMIC DNA]</scope>
    <source>
        <strain evidence="4 5">JA135</strain>
    </source>
</reference>
<evidence type="ECO:0000313" key="5">
    <source>
        <dbReference type="Proteomes" id="UP000555728"/>
    </source>
</evidence>
<dbReference type="GO" id="GO:0005829">
    <property type="term" value="C:cytosol"/>
    <property type="evidence" value="ECO:0007669"/>
    <property type="project" value="TreeGrafter"/>
</dbReference>
<dbReference type="SMART" id="SM00530">
    <property type="entry name" value="HTH_XRE"/>
    <property type="match status" value="1"/>
</dbReference>
<proteinExistence type="predicted"/>
<keyword evidence="1 4" id="KW-0238">DNA-binding</keyword>